<dbReference type="GO" id="GO:0051287">
    <property type="term" value="F:NAD binding"/>
    <property type="evidence" value="ECO:0007669"/>
    <property type="project" value="UniProtKB-ARBA"/>
</dbReference>
<dbReference type="EMBL" id="ABXX02000003">
    <property type="protein sequence ID" value="EEG70772.1"/>
    <property type="molecule type" value="Genomic_DNA"/>
</dbReference>
<dbReference type="GO" id="GO:0005737">
    <property type="term" value="C:cytoplasm"/>
    <property type="evidence" value="ECO:0007669"/>
    <property type="project" value="UniProtKB-SubCell"/>
</dbReference>
<evidence type="ECO:0000313" key="8">
    <source>
        <dbReference type="Proteomes" id="UP000003875"/>
    </source>
</evidence>
<accession>C0BTS1</accession>
<feature type="binding site" evidence="6">
    <location>
        <position position="269"/>
    </location>
    <ligand>
        <name>NAD(+)</name>
        <dbReference type="ChEBI" id="CHEBI:57540"/>
    </ligand>
</feature>
<dbReference type="GO" id="GO:0006741">
    <property type="term" value="P:NADP+ biosynthetic process"/>
    <property type="evidence" value="ECO:0007669"/>
    <property type="project" value="UniProtKB-UniRule"/>
</dbReference>
<dbReference type="GO" id="GO:0019674">
    <property type="term" value="P:NAD+ metabolic process"/>
    <property type="evidence" value="ECO:0007669"/>
    <property type="project" value="InterPro"/>
</dbReference>
<feature type="binding site" evidence="6">
    <location>
        <begin position="204"/>
        <end position="205"/>
    </location>
    <ligand>
        <name>NAD(+)</name>
        <dbReference type="ChEBI" id="CHEBI:57540"/>
    </ligand>
</feature>
<comment type="cofactor">
    <cofactor evidence="6">
        <name>a divalent metal cation</name>
        <dbReference type="ChEBI" id="CHEBI:60240"/>
    </cofactor>
</comment>
<reference evidence="7 8" key="2">
    <citation type="submission" date="2009-02" db="EMBL/GenBank/DDBJ databases">
        <authorList>
            <person name="Fulton L."/>
            <person name="Clifton S."/>
            <person name="Fulton B."/>
            <person name="Xu J."/>
            <person name="Minx P."/>
            <person name="Pepin K.H."/>
            <person name="Johnson M."/>
            <person name="Bhonagiri V."/>
            <person name="Nash W.E."/>
            <person name="Mardis E.R."/>
            <person name="Wilson R.K."/>
        </authorList>
    </citation>
    <scope>NUCLEOTIDE SEQUENCE [LARGE SCALE GENOMIC DNA]</scope>
    <source>
        <strain evidence="7 8">DSM 20438</strain>
    </source>
</reference>
<dbReference type="EC" id="2.7.1.23" evidence="6"/>
<dbReference type="PANTHER" id="PTHR20275">
    <property type="entry name" value="NAD KINASE"/>
    <property type="match status" value="1"/>
</dbReference>
<dbReference type="InterPro" id="IPR002504">
    <property type="entry name" value="NADK"/>
</dbReference>
<evidence type="ECO:0000256" key="1">
    <source>
        <dbReference type="ARBA" id="ARBA00022679"/>
    </source>
</evidence>
<name>C0BTS1_BIFPS</name>
<proteinExistence type="inferred from homology"/>
<evidence type="ECO:0000256" key="5">
    <source>
        <dbReference type="ARBA" id="ARBA00047925"/>
    </source>
</evidence>
<dbReference type="InterPro" id="IPR017438">
    <property type="entry name" value="ATP-NAD_kinase_N"/>
</dbReference>
<feature type="binding site" evidence="6">
    <location>
        <begin position="245"/>
        <end position="250"/>
    </location>
    <ligand>
        <name>NAD(+)</name>
        <dbReference type="ChEBI" id="CHEBI:57540"/>
    </ligand>
</feature>
<feature type="binding site" evidence="6">
    <location>
        <begin position="129"/>
        <end position="130"/>
    </location>
    <ligand>
        <name>NAD(+)</name>
        <dbReference type="ChEBI" id="CHEBI:57540"/>
    </ligand>
</feature>
<feature type="active site" description="Proton acceptor" evidence="6">
    <location>
        <position position="129"/>
    </location>
</feature>
<dbReference type="HAMAP" id="MF_00361">
    <property type="entry name" value="NAD_kinase"/>
    <property type="match status" value="1"/>
</dbReference>
<comment type="caution">
    <text evidence="7">The sequence shown here is derived from an EMBL/GenBank/DDBJ whole genome shotgun (WGS) entry which is preliminary data.</text>
</comment>
<dbReference type="InterPro" id="IPR016064">
    <property type="entry name" value="NAD/diacylglycerol_kinase_sf"/>
</dbReference>
<dbReference type="AlphaFoldDB" id="C0BTS1"/>
<feature type="binding site" evidence="6">
    <location>
        <position position="234"/>
    </location>
    <ligand>
        <name>NAD(+)</name>
        <dbReference type="ChEBI" id="CHEBI:57540"/>
    </ligand>
</feature>
<comment type="similarity">
    <text evidence="6">Belongs to the NAD kinase family.</text>
</comment>
<dbReference type="Proteomes" id="UP000003875">
    <property type="component" value="Unassembled WGS sequence"/>
</dbReference>
<protein>
    <recommendedName>
        <fullName evidence="6">NAD kinase</fullName>
        <ecNumber evidence="6">2.7.1.23</ecNumber>
    </recommendedName>
    <alternativeName>
        <fullName evidence="6">ATP-dependent NAD kinase</fullName>
    </alternativeName>
</protein>
<dbReference type="NCBIfam" id="NF002892">
    <property type="entry name" value="PRK03372.1"/>
    <property type="match status" value="1"/>
</dbReference>
<feature type="binding site" evidence="6">
    <location>
        <position position="215"/>
    </location>
    <ligand>
        <name>NAD(+)</name>
        <dbReference type="ChEBI" id="CHEBI:57540"/>
    </ligand>
</feature>
<dbReference type="Gene3D" id="2.60.200.30">
    <property type="entry name" value="Probable inorganic polyphosphate/atp-NAD kinase, domain 2"/>
    <property type="match status" value="1"/>
</dbReference>
<keyword evidence="6" id="KW-0547">Nucleotide-binding</keyword>
<dbReference type="SUPFAM" id="SSF111331">
    <property type="entry name" value="NAD kinase/diacylglycerol kinase-like"/>
    <property type="match status" value="1"/>
</dbReference>
<dbReference type="Pfam" id="PF01513">
    <property type="entry name" value="NAD_kinase"/>
    <property type="match status" value="1"/>
</dbReference>
<evidence type="ECO:0000256" key="4">
    <source>
        <dbReference type="ARBA" id="ARBA00023027"/>
    </source>
</evidence>
<gene>
    <name evidence="6" type="primary">nadK</name>
    <name evidence="7" type="ORF">BIFPSEUDO_03802</name>
</gene>
<dbReference type="PANTHER" id="PTHR20275:SF0">
    <property type="entry name" value="NAD KINASE"/>
    <property type="match status" value="1"/>
</dbReference>
<keyword evidence="1 6" id="KW-0808">Transferase</keyword>
<keyword evidence="3 6" id="KW-0521">NADP</keyword>
<keyword evidence="2 6" id="KW-0418">Kinase</keyword>
<dbReference type="GO" id="GO:0005524">
    <property type="term" value="F:ATP binding"/>
    <property type="evidence" value="ECO:0007669"/>
    <property type="project" value="UniProtKB-KW"/>
</dbReference>
<organism evidence="7 8">
    <name type="scientific">Bifidobacterium pseudocatenulatum DSM 20438 = JCM 1200 = LMG 10505</name>
    <dbReference type="NCBI Taxonomy" id="547043"/>
    <lineage>
        <taxon>Bacteria</taxon>
        <taxon>Bacillati</taxon>
        <taxon>Actinomycetota</taxon>
        <taxon>Actinomycetes</taxon>
        <taxon>Bifidobacteriales</taxon>
        <taxon>Bifidobacteriaceae</taxon>
        <taxon>Bifidobacterium</taxon>
    </lineage>
</organism>
<comment type="caution">
    <text evidence="6">Lacks conserved residue(s) required for the propagation of feature annotation.</text>
</comment>
<evidence type="ECO:0000313" key="7">
    <source>
        <dbReference type="EMBL" id="EEG70772.1"/>
    </source>
</evidence>
<evidence type="ECO:0000256" key="2">
    <source>
        <dbReference type="ARBA" id="ARBA00022777"/>
    </source>
</evidence>
<reference evidence="7 8" key="1">
    <citation type="submission" date="2009-02" db="EMBL/GenBank/DDBJ databases">
        <title>Draft genome sequence of Bifidobacterium pseudocatenulatum (DSM 20438).</title>
        <authorList>
            <person name="Sudarsanam P."/>
            <person name="Ley R."/>
            <person name="Guruge J."/>
            <person name="Turnbaugh P.J."/>
            <person name="Mahowald M."/>
            <person name="Liep D."/>
            <person name="Gordon J."/>
        </authorList>
    </citation>
    <scope>NUCLEOTIDE SEQUENCE [LARGE SCALE GENOMIC DNA]</scope>
    <source>
        <strain evidence="7 8">DSM 20438</strain>
    </source>
</reference>
<comment type="function">
    <text evidence="6">Involved in the regulation of the intracellular balance of NAD and NADP, and is a key enzyme in the biosynthesis of NADP. Catalyzes specifically the phosphorylation on 2'-hydroxyl of the adenosine moiety of NAD to yield NADP.</text>
</comment>
<keyword evidence="6" id="KW-0067">ATP-binding</keyword>
<dbReference type="Pfam" id="PF20143">
    <property type="entry name" value="NAD_kinase_C"/>
    <property type="match status" value="1"/>
</dbReference>
<dbReference type="Gene3D" id="3.40.50.10330">
    <property type="entry name" value="Probable inorganic polyphosphate/atp-NAD kinase, domain 1"/>
    <property type="match status" value="1"/>
</dbReference>
<dbReference type="GO" id="GO:0003951">
    <property type="term" value="F:NAD+ kinase activity"/>
    <property type="evidence" value="ECO:0007669"/>
    <property type="project" value="UniProtKB-UniRule"/>
</dbReference>
<comment type="subcellular location">
    <subcellularLocation>
        <location evidence="6">Cytoplasm</location>
    </subcellularLocation>
</comment>
<comment type="catalytic activity">
    <reaction evidence="5 6">
        <text>NAD(+) + ATP = ADP + NADP(+) + H(+)</text>
        <dbReference type="Rhea" id="RHEA:18629"/>
        <dbReference type="ChEBI" id="CHEBI:15378"/>
        <dbReference type="ChEBI" id="CHEBI:30616"/>
        <dbReference type="ChEBI" id="CHEBI:57540"/>
        <dbReference type="ChEBI" id="CHEBI:58349"/>
        <dbReference type="ChEBI" id="CHEBI:456216"/>
        <dbReference type="EC" id="2.7.1.23"/>
    </reaction>
</comment>
<keyword evidence="4 6" id="KW-0520">NAD</keyword>
<dbReference type="eggNOG" id="COG0061">
    <property type="taxonomic scope" value="Bacteria"/>
</dbReference>
<dbReference type="GO" id="GO:0046872">
    <property type="term" value="F:metal ion binding"/>
    <property type="evidence" value="ECO:0007669"/>
    <property type="project" value="UniProtKB-UniRule"/>
</dbReference>
<feature type="binding site" evidence="6">
    <location>
        <position position="134"/>
    </location>
    <ligand>
        <name>NAD(+)</name>
        <dbReference type="ChEBI" id="CHEBI:57540"/>
    </ligand>
</feature>
<dbReference type="InterPro" id="IPR017437">
    <property type="entry name" value="ATP-NAD_kinase_PpnK-typ_C"/>
</dbReference>
<sequence length="374" mass="41030">MTADIPDSWLASETDLRRVRGFWHVFDAHCRFSFICSITLEVGDVFMGVFHRAFPFAGKGLTMFGTRHAVVVTHSRLRESGTVVEEAVGQLTQAGFEVSIIDNIEAPDFGKQPPVVSERTEIVVVLGGDGTILRAAELVHCTSVPILGVNLGHVGFLAEFESFQMSEAIRRVAEHDYSIDERMIAHVDVWLPGASEPIEDWALNDITLERADRGKMVELSIRVDDVEMSSFGCDGVIVSTPTGSTAYAFSAGGPIMWPNVKALQLVPLAAHALFARPLIIGSGSTFAIDILEDSTSDGWICCDGRRQCALPRGTRVEVRESKSTLRLARLSGVPFTNRLVTKFDLPVVGWREQARKTGGVHHGHVFPEDKETNE</sequence>
<evidence type="ECO:0000256" key="6">
    <source>
        <dbReference type="HAMAP-Rule" id="MF_00361"/>
    </source>
</evidence>
<keyword evidence="6" id="KW-0963">Cytoplasm</keyword>
<evidence type="ECO:0000256" key="3">
    <source>
        <dbReference type="ARBA" id="ARBA00022857"/>
    </source>
</evidence>